<feature type="domain" description="Restriction endonuclease type II-like" evidence="3">
    <location>
        <begin position="1391"/>
        <end position="1484"/>
    </location>
</feature>
<evidence type="ECO:0000259" key="2">
    <source>
        <dbReference type="Pfam" id="PF13087"/>
    </source>
</evidence>
<dbReference type="Proteomes" id="UP000277803">
    <property type="component" value="Unassembled WGS sequence"/>
</dbReference>
<feature type="domain" description="DNA2/NAM7 helicase-like C-terminal" evidence="2">
    <location>
        <begin position="1171"/>
        <end position="1349"/>
    </location>
</feature>
<dbReference type="InterPro" id="IPR011335">
    <property type="entry name" value="Restrct_endonuc-II-like"/>
</dbReference>
<dbReference type="EMBL" id="QXZZ01000032">
    <property type="protein sequence ID" value="RJY50251.1"/>
    <property type="molecule type" value="Genomic_DNA"/>
</dbReference>
<dbReference type="SUPFAM" id="SSF52540">
    <property type="entry name" value="P-loop containing nucleoside triphosphate hydrolases"/>
    <property type="match status" value="1"/>
</dbReference>
<evidence type="ECO:0000259" key="3">
    <source>
        <dbReference type="Pfam" id="PF18741"/>
    </source>
</evidence>
<dbReference type="Pfam" id="PF13086">
    <property type="entry name" value="AAA_11"/>
    <property type="match status" value="1"/>
</dbReference>
<evidence type="ECO:0000259" key="1">
    <source>
        <dbReference type="Pfam" id="PF13086"/>
    </source>
</evidence>
<dbReference type="Pfam" id="PF18741">
    <property type="entry name" value="MTES_1575"/>
    <property type="match status" value="1"/>
</dbReference>
<comment type="caution">
    <text evidence="4">The sequence shown here is derived from an EMBL/GenBank/DDBJ whole genome shotgun (WGS) entry which is preliminary data.</text>
</comment>
<sequence length="1743" mass="200475">MSVPFDTDKYEVSRKAIQLIEFIKALEATKSKELKLSINECLKSISTNDIPKKGKYIYNKLNISNLDELEEEIIDDEACKIILEVFKVNRIPCPAPPPELKSYLEESWTSSSTEILANKLVSLIVETGGNVDVNQVNKWIELRNRWIEEDAYFSKVDSLFSKLQQINNAIQSDPDKIEFILGNAVINNLNKSIYYPLIYTKVRIRYIPEKNSIQLYCPSNSVKFSEELSYSKHDDLLCLDWSNLVSFKQETELLDFVVGDSSLESIVTNNCRLLDPNIKVFSAWSDVVKYTNMNFYIVLEPILVLRNVNTSNLNFLNKVEECLEDKILSGALLDIVVGENQSTNSQDIEIRSDWGAINGQSSNVFFTKPANRAQLEIVDYIDHNKSVVVQGPPGTGKTHTIANLIGHYLSQGKTILVTSSTSKALGVLRDKLPKEIRPLCVPLLDQSETEIAKAIEAISEQLQQYNSEHYSARINDLINEYERTYADLECFRKKLFSIKCKENRYLSIQNKPVPIKSVVEAILNIPTKDYSVWDHIDPQLAFPLSDIEYNFLVEYISKIRPKLDNSHLLVQDAGIQAEDIPVVDVLERTFKSKEDIENTLESTSFILNDLLDNKVSTKFHHQSLELQIDDKLVTSNLIAEFRDLTQNRNKLTDSYWIELAGDVLAGTEDINKWQKLYDSIEAGIVLYKTYYETGLHLEDISIDNEEISIDSKSVISHIENLILNPPNFISRLLKSINVEAECARIKINGKPISSIEECKQLYSLIDYISWKKSFSLLWDDLVGQYIEKYSFSAILSYTKGINVALWCKEHILSEIELAKSWYNLTIIPVIELFNRYGIKLSIKDNVLTTPAIRIQNLNNNLEKLEKLILHFDNLCNNDFTNWKTNYINLRSQLYNLVVKTNNQITASIFSAFERNDFVEYRTWYGALIYAIDNAKKRIEYDRLLNILDRFAPEWSSLIRTSNELDLKSYEEMQSIWFAKQCEITYQDNFSEEYESVLKRIQKFTELLLDLAKQIVVDKSWYERACSTADNRAVHTALASWVTLIKKIGKGTGKSAPMYRKQAMEQLSIAKDAIPCWIMPINKIYNTIDPAGMKFDLIIVDEASQADINALPILALGEKVIVVGDDKQVSPSGIVKIKDEEIHSLQNNYLSSLSNRVLFDFKTSLYEFVRPLSRQVLLKEHFRCVSAIINYSNKYYYDNKIIPLRDDSISPLKTPIVPIYVDGFREDASKINKCEAEYIVASIEACFNNSSYDDLSFGVISLLGNEQSEYIYNLITERCNPADIEKHSLICGDAAQFQGDERDVIFLSLVDAKQLDSDNEFLRKIDNSNIIFRQRFNVAVSRAKNQIWVVYSMHTDSLRDDDIRKNLLYYCENYSNIEFLKDESNSLSESPFEYEVATYLIDKGYRIKQQYPVGNYRLDMIVEYDNKKIAVECDGEAYHSTDEEIRRDLERQTILERIGWNFIRIRGSEYYKSKNDTLEALDRRLKSMGFYPENVEETNVVRDSVVETIKLEASRLCLIYQKEHKNEVDESNLSEENQIKYNDFNFGDECIKDIGVETYSLFEDEEIDINKKTIVEDTPTKILQEKLECIKQAIVDNEVTETKRSESNNMAIIETAMPSSIDGVSNDKASIADTRNHIKAINENIYSFGNLGYITKTEYLALLAEGQRKATGKQKNFFNNKMIKVGSMVYNTKYGVGVIDTVDKAEKYVKVIFCENNKQEIFIRPTCFIQEKLILLKGHLHSML</sequence>
<dbReference type="GO" id="GO:0004386">
    <property type="term" value="F:helicase activity"/>
    <property type="evidence" value="ECO:0007669"/>
    <property type="project" value="InterPro"/>
</dbReference>
<name>A0A3A6WII7_9FIRM</name>
<dbReference type="InterPro" id="IPR027417">
    <property type="entry name" value="P-loop_NTPase"/>
</dbReference>
<organism evidence="4 5">
    <name type="scientific">Veillonella atypica</name>
    <dbReference type="NCBI Taxonomy" id="39777"/>
    <lineage>
        <taxon>Bacteria</taxon>
        <taxon>Bacillati</taxon>
        <taxon>Bacillota</taxon>
        <taxon>Negativicutes</taxon>
        <taxon>Veillonellales</taxon>
        <taxon>Veillonellaceae</taxon>
        <taxon>Veillonella</taxon>
    </lineage>
</organism>
<protein>
    <submittedName>
        <fullName evidence="4">DUF559 domain-containing protein</fullName>
    </submittedName>
</protein>
<dbReference type="SUPFAM" id="SSF52980">
    <property type="entry name" value="Restriction endonuclease-like"/>
    <property type="match status" value="1"/>
</dbReference>
<dbReference type="RefSeq" id="WP_119982699.1">
    <property type="nucleotide sequence ID" value="NZ_QXZZ01000032.1"/>
</dbReference>
<dbReference type="Pfam" id="PF13087">
    <property type="entry name" value="AAA_12"/>
    <property type="match status" value="1"/>
</dbReference>
<dbReference type="PANTHER" id="PTHR10887">
    <property type="entry name" value="DNA2/NAM7 HELICASE FAMILY"/>
    <property type="match status" value="1"/>
</dbReference>
<accession>A0A3A6WII7</accession>
<reference evidence="4 5" key="1">
    <citation type="submission" date="2018-09" db="EMBL/GenBank/DDBJ databases">
        <title>Genome sequence of Veillonella atypica isolated from periodontal Korean patients.</title>
        <authorList>
            <person name="Lee J.-H."/>
            <person name="Moon J.-H."/>
            <person name="Shin S.-Y."/>
        </authorList>
    </citation>
    <scope>NUCLEOTIDE SEQUENCE [LARGE SCALE GENOMIC DNA]</scope>
    <source>
        <strain evidence="4 5">KHUD_V1</strain>
    </source>
</reference>
<dbReference type="InterPro" id="IPR041677">
    <property type="entry name" value="DNA2/NAM7_AAA_11"/>
</dbReference>
<dbReference type="InterPro" id="IPR045055">
    <property type="entry name" value="DNA2/NAM7-like"/>
</dbReference>
<feature type="domain" description="DNA2/NAM7 helicase helicase" evidence="1">
    <location>
        <begin position="371"/>
        <end position="485"/>
    </location>
</feature>
<evidence type="ECO:0000313" key="4">
    <source>
        <dbReference type="EMBL" id="RJY50251.1"/>
    </source>
</evidence>
<dbReference type="PANTHER" id="PTHR10887:SF530">
    <property type="entry name" value="SUPERFAMILY I DNA HELICASES"/>
    <property type="match status" value="1"/>
</dbReference>
<dbReference type="InterPro" id="IPR041679">
    <property type="entry name" value="DNA2/NAM7-like_C"/>
</dbReference>
<dbReference type="InterPro" id="IPR047187">
    <property type="entry name" value="SF1_C_Upf1"/>
</dbReference>
<dbReference type="Gene3D" id="3.40.50.300">
    <property type="entry name" value="P-loop containing nucleotide triphosphate hydrolases"/>
    <property type="match status" value="3"/>
</dbReference>
<dbReference type="Gene3D" id="3.40.960.10">
    <property type="entry name" value="VSR Endonuclease"/>
    <property type="match status" value="1"/>
</dbReference>
<dbReference type="InterPro" id="IPR049468">
    <property type="entry name" value="Restrct_endonuc-II-like_dom"/>
</dbReference>
<dbReference type="CDD" id="cd18808">
    <property type="entry name" value="SF1_C_Upf1"/>
    <property type="match status" value="1"/>
</dbReference>
<gene>
    <name evidence="4" type="ORF">D2965_06615</name>
</gene>
<evidence type="ECO:0000313" key="5">
    <source>
        <dbReference type="Proteomes" id="UP000277803"/>
    </source>
</evidence>
<proteinExistence type="predicted"/>